<name>A0A9N9ZK83_9HYPO</name>
<evidence type="ECO:0000313" key="2">
    <source>
        <dbReference type="Proteomes" id="UP000775872"/>
    </source>
</evidence>
<dbReference type="EMBL" id="CABFOC020000070">
    <property type="protein sequence ID" value="CAH0057012.1"/>
    <property type="molecule type" value="Genomic_DNA"/>
</dbReference>
<evidence type="ECO:0008006" key="3">
    <source>
        <dbReference type="Google" id="ProtNLM"/>
    </source>
</evidence>
<accession>A0A9N9ZK83</accession>
<reference evidence="2" key="1">
    <citation type="submission" date="2019-06" db="EMBL/GenBank/DDBJ databases">
        <authorList>
            <person name="Broberg M."/>
        </authorList>
    </citation>
    <scope>NUCLEOTIDE SEQUENCE [LARGE SCALE GENOMIC DNA]</scope>
</reference>
<dbReference type="InterPro" id="IPR011990">
    <property type="entry name" value="TPR-like_helical_dom_sf"/>
</dbReference>
<evidence type="ECO:0000313" key="1">
    <source>
        <dbReference type="EMBL" id="CAH0057012.1"/>
    </source>
</evidence>
<dbReference type="Pfam" id="PF13424">
    <property type="entry name" value="TPR_12"/>
    <property type="match status" value="1"/>
</dbReference>
<dbReference type="SUPFAM" id="SSF48452">
    <property type="entry name" value="TPR-like"/>
    <property type="match status" value="1"/>
</dbReference>
<comment type="caution">
    <text evidence="1">The sequence shown here is derived from an EMBL/GenBank/DDBJ whole genome shotgun (WGS) entry which is preliminary data.</text>
</comment>
<sequence length="376" mass="42763">MPTPKLAETAWGCLGQSLNDHKPLEGLDLGALLVGNCSATAQWCSTSKLELVQFDTNWTELGRLCERHSNYETAAELYEAGRKRQCEIYPGPNMYQDYFKDSIRVCHTYMLAGSQRAEEEIQKLWDKVEKTNSVSQSLNYLKICRHDDSASFLLERCLLSCENQRSINRPTTLSLLKSLADMSFEQGELRRAEDYYTQAQNLAEQWLGRQHPEVAIRQAMCGVTAGLRGHHGEAMEIFREAVQLARETFPENHRFVVRLHLRWALSMAVEGRYAEAKTNLNNILEALDQTINVVDPQLLHQTLTILNKYFWTKKDRIELEAIWNHVLESDAFSSSSWAKLSLESADGCFLVYPSSTDNSCSDTTAYSRALDSGEQT</sequence>
<dbReference type="AlphaFoldDB" id="A0A9N9ZK83"/>
<dbReference type="Gene3D" id="1.25.40.10">
    <property type="entry name" value="Tetratricopeptide repeat domain"/>
    <property type="match status" value="1"/>
</dbReference>
<keyword evidence="2" id="KW-1185">Reference proteome</keyword>
<protein>
    <recommendedName>
        <fullName evidence="3">Kinesin light chain</fullName>
    </recommendedName>
</protein>
<dbReference type="Proteomes" id="UP000775872">
    <property type="component" value="Unassembled WGS sequence"/>
</dbReference>
<reference evidence="1 2" key="2">
    <citation type="submission" date="2021-10" db="EMBL/GenBank/DDBJ databases">
        <authorList>
            <person name="Piombo E."/>
        </authorList>
    </citation>
    <scope>NUCLEOTIDE SEQUENCE [LARGE SCALE GENOMIC DNA]</scope>
</reference>
<gene>
    <name evidence="1" type="ORF">CSOL1703_00018250</name>
</gene>
<proteinExistence type="predicted"/>
<organism evidence="1 2">
    <name type="scientific">Clonostachys solani</name>
    <dbReference type="NCBI Taxonomy" id="160281"/>
    <lineage>
        <taxon>Eukaryota</taxon>
        <taxon>Fungi</taxon>
        <taxon>Dikarya</taxon>
        <taxon>Ascomycota</taxon>
        <taxon>Pezizomycotina</taxon>
        <taxon>Sordariomycetes</taxon>
        <taxon>Hypocreomycetidae</taxon>
        <taxon>Hypocreales</taxon>
        <taxon>Bionectriaceae</taxon>
        <taxon>Clonostachys</taxon>
    </lineage>
</organism>